<dbReference type="InterPro" id="IPR002319">
    <property type="entry name" value="Phenylalanyl-tRNA_Synthase"/>
</dbReference>
<dbReference type="GO" id="GO:0000287">
    <property type="term" value="F:magnesium ion binding"/>
    <property type="evidence" value="ECO:0007669"/>
    <property type="project" value="UniProtKB-UniRule"/>
</dbReference>
<comment type="subcellular location">
    <subcellularLocation>
        <location evidence="1 13">Cytoplasm</location>
    </subcellularLocation>
</comment>
<dbReference type="HAMAP" id="MF_00281">
    <property type="entry name" value="Phe_tRNA_synth_alpha1"/>
    <property type="match status" value="1"/>
</dbReference>
<dbReference type="GO" id="GO:0005737">
    <property type="term" value="C:cytoplasm"/>
    <property type="evidence" value="ECO:0007669"/>
    <property type="project" value="UniProtKB-SubCell"/>
</dbReference>
<dbReference type="PROSITE" id="PS50862">
    <property type="entry name" value="AA_TRNA_LIGASE_II"/>
    <property type="match status" value="1"/>
</dbReference>
<dbReference type="EMBL" id="FWFG01000024">
    <property type="protein sequence ID" value="SLM88880.1"/>
    <property type="molecule type" value="Genomic_DNA"/>
</dbReference>
<dbReference type="SUPFAM" id="SSF46589">
    <property type="entry name" value="tRNA-binding arm"/>
    <property type="match status" value="1"/>
</dbReference>
<evidence type="ECO:0000256" key="8">
    <source>
        <dbReference type="ARBA" id="ARBA00022840"/>
    </source>
</evidence>
<dbReference type="GO" id="GO:0006432">
    <property type="term" value="P:phenylalanyl-tRNA aminoacylation"/>
    <property type="evidence" value="ECO:0007669"/>
    <property type="project" value="UniProtKB-UniRule"/>
</dbReference>
<gene>
    <name evidence="13" type="primary">pheS</name>
    <name evidence="16" type="ORF">FM110_02640</name>
</gene>
<dbReference type="RefSeq" id="WP_087102388.1">
    <property type="nucleotide sequence ID" value="NZ_FWFG01000024.1"/>
</dbReference>
<dbReference type="GO" id="GO:0000049">
    <property type="term" value="F:tRNA binding"/>
    <property type="evidence" value="ECO:0007669"/>
    <property type="project" value="InterPro"/>
</dbReference>
<dbReference type="Pfam" id="PF02912">
    <property type="entry name" value="Phe_tRNA-synt_N"/>
    <property type="match status" value="1"/>
</dbReference>
<dbReference type="EC" id="6.1.1.20" evidence="13"/>
<evidence type="ECO:0000256" key="3">
    <source>
        <dbReference type="ARBA" id="ARBA00011209"/>
    </source>
</evidence>
<accession>A0A1X6WUK6</accession>
<evidence type="ECO:0000256" key="4">
    <source>
        <dbReference type="ARBA" id="ARBA00022490"/>
    </source>
</evidence>
<sequence>MLVTTTPPDGAPASAVGDAPAPEISEEAIGRAVEAALAAAAAAATTAELKQVRIEHTGDASVISRANASIKSLPKDQRASAGKLVGQAKGRVFQAVSARQDELAAAEEEAALASETVDVTLPTDRRPRGARHPLTTLADRIADIFIGMGWEIAEGPEVEAEWFNFDALNFDADHPARQMQDTFYVAGPDGAAGSGQVLRTHTSPVQARALIERGVPLYIACPGTVFRTDELDATHTPVFTQVEGLAIDKGLTMANLVGTLDTLAEALFGGAPITRLRPSYFPFTEPSAEMDFRCFSCDAREGLDHDADPACRVCGGTGWIEMGGCGMVNPAVLRACGVDPEEYQGFAFGLGIERILMLRNGVGDMHDMVEGDVRFSQHYGTEI</sequence>
<dbReference type="AlphaFoldDB" id="A0A1X6WUK6"/>
<dbReference type="Gene3D" id="3.30.930.10">
    <property type="entry name" value="Bira Bifunctional Protein, Domain 2"/>
    <property type="match status" value="1"/>
</dbReference>
<dbReference type="OrthoDB" id="9800719at2"/>
<reference evidence="16 17" key="1">
    <citation type="submission" date="2017-02" db="EMBL/GenBank/DDBJ databases">
        <authorList>
            <person name="Peterson S.W."/>
        </authorList>
    </citation>
    <scope>NUCLEOTIDE SEQUENCE [LARGE SCALE GENOMIC DNA]</scope>
    <source>
        <strain evidence="16 17">CIP104813</strain>
    </source>
</reference>
<keyword evidence="11 13" id="KW-0030">Aminoacyl-tRNA synthetase</keyword>
<dbReference type="PANTHER" id="PTHR11538">
    <property type="entry name" value="PHENYLALANYL-TRNA SYNTHETASE"/>
    <property type="match status" value="1"/>
</dbReference>
<comment type="cofactor">
    <cofactor evidence="13">
        <name>Mg(2+)</name>
        <dbReference type="ChEBI" id="CHEBI:18420"/>
    </cofactor>
    <text evidence="13">Binds 2 magnesium ions per tetramer.</text>
</comment>
<evidence type="ECO:0000256" key="13">
    <source>
        <dbReference type="HAMAP-Rule" id="MF_00281"/>
    </source>
</evidence>
<keyword evidence="4 13" id="KW-0963">Cytoplasm</keyword>
<evidence type="ECO:0000256" key="1">
    <source>
        <dbReference type="ARBA" id="ARBA00004496"/>
    </source>
</evidence>
<dbReference type="GO" id="GO:0005524">
    <property type="term" value="F:ATP binding"/>
    <property type="evidence" value="ECO:0007669"/>
    <property type="project" value="UniProtKB-UniRule"/>
</dbReference>
<dbReference type="InterPro" id="IPR022911">
    <property type="entry name" value="Phe_tRNA_ligase_alpha1_bac"/>
</dbReference>
<evidence type="ECO:0000256" key="7">
    <source>
        <dbReference type="ARBA" id="ARBA00022741"/>
    </source>
</evidence>
<protein>
    <recommendedName>
        <fullName evidence="13">Phenylalanine--tRNA ligase alpha subunit</fullName>
        <ecNumber evidence="13">6.1.1.20</ecNumber>
    </recommendedName>
    <alternativeName>
        <fullName evidence="13">Phenylalanyl-tRNA synthetase alpha subunit</fullName>
        <shortName evidence="13">PheRS</shortName>
    </alternativeName>
</protein>
<dbReference type="InterPro" id="IPR004529">
    <property type="entry name" value="Phe-tRNA-synth_IIc_asu"/>
</dbReference>
<comment type="subunit">
    <text evidence="3 13">Tetramer of two alpha and two beta subunits.</text>
</comment>
<keyword evidence="10 13" id="KW-0648">Protein biosynthesis</keyword>
<feature type="region of interest" description="Disordered" evidence="14">
    <location>
        <begin position="1"/>
        <end position="21"/>
    </location>
</feature>
<evidence type="ECO:0000256" key="11">
    <source>
        <dbReference type="ARBA" id="ARBA00023146"/>
    </source>
</evidence>
<dbReference type="PANTHER" id="PTHR11538:SF41">
    <property type="entry name" value="PHENYLALANINE--TRNA LIGASE, MITOCHONDRIAL"/>
    <property type="match status" value="1"/>
</dbReference>
<dbReference type="Proteomes" id="UP000195981">
    <property type="component" value="Unassembled WGS sequence"/>
</dbReference>
<keyword evidence="9 13" id="KW-0460">Magnesium</keyword>
<dbReference type="Pfam" id="PF01409">
    <property type="entry name" value="tRNA-synt_2d"/>
    <property type="match status" value="1"/>
</dbReference>
<dbReference type="InterPro" id="IPR045864">
    <property type="entry name" value="aa-tRNA-synth_II/BPL/LPL"/>
</dbReference>
<dbReference type="SUPFAM" id="SSF55681">
    <property type="entry name" value="Class II aaRS and biotin synthetases"/>
    <property type="match status" value="1"/>
</dbReference>
<evidence type="ECO:0000313" key="17">
    <source>
        <dbReference type="Proteomes" id="UP000195981"/>
    </source>
</evidence>
<dbReference type="NCBIfam" id="TIGR00468">
    <property type="entry name" value="pheS"/>
    <property type="match status" value="1"/>
</dbReference>
<organism evidence="16 17">
    <name type="scientific">Brachybacterium nesterenkovii</name>
    <dbReference type="NCBI Taxonomy" id="47847"/>
    <lineage>
        <taxon>Bacteria</taxon>
        <taxon>Bacillati</taxon>
        <taxon>Actinomycetota</taxon>
        <taxon>Actinomycetes</taxon>
        <taxon>Micrococcales</taxon>
        <taxon>Dermabacteraceae</taxon>
        <taxon>Brachybacterium</taxon>
    </lineage>
</organism>
<name>A0A1X6WUK6_9MICO</name>
<evidence type="ECO:0000256" key="14">
    <source>
        <dbReference type="SAM" id="MobiDB-lite"/>
    </source>
</evidence>
<dbReference type="InterPro" id="IPR010978">
    <property type="entry name" value="tRNA-bd_arm"/>
</dbReference>
<dbReference type="InterPro" id="IPR006195">
    <property type="entry name" value="aa-tRNA-synth_II"/>
</dbReference>
<evidence type="ECO:0000256" key="6">
    <source>
        <dbReference type="ARBA" id="ARBA00022723"/>
    </source>
</evidence>
<evidence type="ECO:0000256" key="9">
    <source>
        <dbReference type="ARBA" id="ARBA00022842"/>
    </source>
</evidence>
<keyword evidence="8 13" id="KW-0067">ATP-binding</keyword>
<evidence type="ECO:0000259" key="15">
    <source>
        <dbReference type="PROSITE" id="PS50862"/>
    </source>
</evidence>
<keyword evidence="7 13" id="KW-0547">Nucleotide-binding</keyword>
<evidence type="ECO:0000256" key="10">
    <source>
        <dbReference type="ARBA" id="ARBA00022917"/>
    </source>
</evidence>
<dbReference type="GO" id="GO:0004826">
    <property type="term" value="F:phenylalanine-tRNA ligase activity"/>
    <property type="evidence" value="ECO:0007669"/>
    <property type="project" value="UniProtKB-UniRule"/>
</dbReference>
<comment type="catalytic activity">
    <reaction evidence="12 13">
        <text>tRNA(Phe) + L-phenylalanine + ATP = L-phenylalanyl-tRNA(Phe) + AMP + diphosphate + H(+)</text>
        <dbReference type="Rhea" id="RHEA:19413"/>
        <dbReference type="Rhea" id="RHEA-COMP:9668"/>
        <dbReference type="Rhea" id="RHEA-COMP:9699"/>
        <dbReference type="ChEBI" id="CHEBI:15378"/>
        <dbReference type="ChEBI" id="CHEBI:30616"/>
        <dbReference type="ChEBI" id="CHEBI:33019"/>
        <dbReference type="ChEBI" id="CHEBI:58095"/>
        <dbReference type="ChEBI" id="CHEBI:78442"/>
        <dbReference type="ChEBI" id="CHEBI:78531"/>
        <dbReference type="ChEBI" id="CHEBI:456215"/>
        <dbReference type="EC" id="6.1.1.20"/>
    </reaction>
</comment>
<evidence type="ECO:0000256" key="2">
    <source>
        <dbReference type="ARBA" id="ARBA00010207"/>
    </source>
</evidence>
<feature type="binding site" evidence="13">
    <location>
        <position position="285"/>
    </location>
    <ligand>
        <name>Mg(2+)</name>
        <dbReference type="ChEBI" id="CHEBI:18420"/>
        <note>shared with beta subunit</note>
    </ligand>
</feature>
<dbReference type="CDD" id="cd00496">
    <property type="entry name" value="PheRS_alpha_core"/>
    <property type="match status" value="1"/>
</dbReference>
<proteinExistence type="inferred from homology"/>
<keyword evidence="17" id="KW-1185">Reference proteome</keyword>
<comment type="similarity">
    <text evidence="2 13">Belongs to the class-II aminoacyl-tRNA synthetase family. Phe-tRNA synthetase alpha subunit type 1 subfamily.</text>
</comment>
<keyword evidence="6 13" id="KW-0479">Metal-binding</keyword>
<feature type="domain" description="Aminoacyl-transfer RNA synthetases class-II family profile" evidence="15">
    <location>
        <begin position="143"/>
        <end position="358"/>
    </location>
</feature>
<dbReference type="InterPro" id="IPR004188">
    <property type="entry name" value="Phe-tRNA_ligase_II_N"/>
</dbReference>
<evidence type="ECO:0000256" key="12">
    <source>
        <dbReference type="ARBA" id="ARBA00049255"/>
    </source>
</evidence>
<evidence type="ECO:0000313" key="16">
    <source>
        <dbReference type="EMBL" id="SLM88880.1"/>
    </source>
</evidence>
<evidence type="ECO:0000256" key="5">
    <source>
        <dbReference type="ARBA" id="ARBA00022598"/>
    </source>
</evidence>
<keyword evidence="5 13" id="KW-0436">Ligase</keyword>